<accession>A0A5C3LI55</accession>
<reference evidence="1 2" key="1">
    <citation type="journal article" date="2019" name="Nat. Ecol. Evol.">
        <title>Megaphylogeny resolves global patterns of mushroom evolution.</title>
        <authorList>
            <person name="Varga T."/>
            <person name="Krizsan K."/>
            <person name="Foldi C."/>
            <person name="Dima B."/>
            <person name="Sanchez-Garcia M."/>
            <person name="Sanchez-Ramirez S."/>
            <person name="Szollosi G.J."/>
            <person name="Szarkandi J.G."/>
            <person name="Papp V."/>
            <person name="Albert L."/>
            <person name="Andreopoulos W."/>
            <person name="Angelini C."/>
            <person name="Antonin V."/>
            <person name="Barry K.W."/>
            <person name="Bougher N.L."/>
            <person name="Buchanan P."/>
            <person name="Buyck B."/>
            <person name="Bense V."/>
            <person name="Catcheside P."/>
            <person name="Chovatia M."/>
            <person name="Cooper J."/>
            <person name="Damon W."/>
            <person name="Desjardin D."/>
            <person name="Finy P."/>
            <person name="Geml J."/>
            <person name="Haridas S."/>
            <person name="Hughes K."/>
            <person name="Justo A."/>
            <person name="Karasinski D."/>
            <person name="Kautmanova I."/>
            <person name="Kiss B."/>
            <person name="Kocsube S."/>
            <person name="Kotiranta H."/>
            <person name="LaButti K.M."/>
            <person name="Lechner B.E."/>
            <person name="Liimatainen K."/>
            <person name="Lipzen A."/>
            <person name="Lukacs Z."/>
            <person name="Mihaltcheva S."/>
            <person name="Morgado L.N."/>
            <person name="Niskanen T."/>
            <person name="Noordeloos M.E."/>
            <person name="Ohm R.A."/>
            <person name="Ortiz-Santana B."/>
            <person name="Ovrebo C."/>
            <person name="Racz N."/>
            <person name="Riley R."/>
            <person name="Savchenko A."/>
            <person name="Shiryaev A."/>
            <person name="Soop K."/>
            <person name="Spirin V."/>
            <person name="Szebenyi C."/>
            <person name="Tomsovsky M."/>
            <person name="Tulloss R.E."/>
            <person name="Uehling J."/>
            <person name="Grigoriev I.V."/>
            <person name="Vagvolgyi C."/>
            <person name="Papp T."/>
            <person name="Martin F.M."/>
            <person name="Miettinen O."/>
            <person name="Hibbett D.S."/>
            <person name="Nagy L.G."/>
        </authorList>
    </citation>
    <scope>NUCLEOTIDE SEQUENCE [LARGE SCALE GENOMIC DNA]</scope>
    <source>
        <strain evidence="1 2">CBS 166.37</strain>
    </source>
</reference>
<dbReference type="AlphaFoldDB" id="A0A5C3LI55"/>
<evidence type="ECO:0000313" key="2">
    <source>
        <dbReference type="Proteomes" id="UP000308652"/>
    </source>
</evidence>
<keyword evidence="2" id="KW-1185">Reference proteome</keyword>
<dbReference type="EMBL" id="ML213731">
    <property type="protein sequence ID" value="TFK31576.1"/>
    <property type="molecule type" value="Genomic_DNA"/>
</dbReference>
<organism evidence="1 2">
    <name type="scientific">Crucibulum laeve</name>
    <dbReference type="NCBI Taxonomy" id="68775"/>
    <lineage>
        <taxon>Eukaryota</taxon>
        <taxon>Fungi</taxon>
        <taxon>Dikarya</taxon>
        <taxon>Basidiomycota</taxon>
        <taxon>Agaricomycotina</taxon>
        <taxon>Agaricomycetes</taxon>
        <taxon>Agaricomycetidae</taxon>
        <taxon>Agaricales</taxon>
        <taxon>Agaricineae</taxon>
        <taxon>Nidulariaceae</taxon>
        <taxon>Crucibulum</taxon>
    </lineage>
</organism>
<evidence type="ECO:0000313" key="1">
    <source>
        <dbReference type="EMBL" id="TFK31576.1"/>
    </source>
</evidence>
<protein>
    <submittedName>
        <fullName evidence="1">Uncharacterized protein</fullName>
    </submittedName>
</protein>
<gene>
    <name evidence="1" type="ORF">BDQ12DRAFT_117991</name>
</gene>
<sequence>MRTVRDHILEAYSLIKCGFGFSFPAATDLPRLDRYEVNMPLHKEYITIVSPFSLIIQSQSSFHGHHYSRSSHYNSSDLPRSVGKLGKIGANTMGRIGMSESELSLINISKLDYDNCGTLRLATSLKNNLNAQHCLCRSSTMEILTSSVGDGLRSSNNLTGHEL</sequence>
<proteinExistence type="predicted"/>
<name>A0A5C3LI55_9AGAR</name>
<dbReference type="Proteomes" id="UP000308652">
    <property type="component" value="Unassembled WGS sequence"/>
</dbReference>